<keyword evidence="1" id="KW-0472">Membrane</keyword>
<feature type="transmembrane region" description="Helical" evidence="1">
    <location>
        <begin position="346"/>
        <end position="363"/>
    </location>
</feature>
<dbReference type="Gene3D" id="2.60.200.40">
    <property type="match status" value="1"/>
</dbReference>
<dbReference type="EMBL" id="CP040602">
    <property type="protein sequence ID" value="QCU89129.1"/>
    <property type="molecule type" value="Genomic_DNA"/>
</dbReference>
<dbReference type="PANTHER" id="PTHR20992">
    <property type="entry name" value="AT15442P-RELATED"/>
    <property type="match status" value="1"/>
</dbReference>
<evidence type="ECO:0000313" key="3">
    <source>
        <dbReference type="Proteomes" id="UP000304864"/>
    </source>
</evidence>
<dbReference type="InterPro" id="IPR005240">
    <property type="entry name" value="DUF389"/>
</dbReference>
<feature type="transmembrane region" description="Helical" evidence="1">
    <location>
        <begin position="467"/>
        <end position="487"/>
    </location>
</feature>
<dbReference type="Pfam" id="PF04087">
    <property type="entry name" value="DUF389"/>
    <property type="match status" value="1"/>
</dbReference>
<keyword evidence="3" id="KW-1185">Reference proteome</keyword>
<feature type="transmembrane region" description="Helical" evidence="1">
    <location>
        <begin position="493"/>
        <end position="517"/>
    </location>
</feature>
<dbReference type="NCBIfam" id="TIGR00341">
    <property type="entry name" value="TIGR00341 family protein"/>
    <property type="match status" value="1"/>
</dbReference>
<proteinExistence type="predicted"/>
<keyword evidence="1" id="KW-1133">Transmembrane helix</keyword>
<reference evidence="2 3" key="1">
    <citation type="submission" date="2019-05" db="EMBL/GenBank/DDBJ databases">
        <title>Thiomicrorhabdus sediminis sp. nov, a novel sulfur-oxidizing bacterium isolated from coastal sediment.</title>
        <authorList>
            <person name="Liu X."/>
        </authorList>
    </citation>
    <scope>NUCLEOTIDE SEQUENCE [LARGE SCALE GENOMIC DNA]</scope>
    <source>
        <strain evidence="2 3">G1</strain>
    </source>
</reference>
<feature type="transmembrane region" description="Helical" evidence="1">
    <location>
        <begin position="369"/>
        <end position="391"/>
    </location>
</feature>
<evidence type="ECO:0000313" key="2">
    <source>
        <dbReference type="EMBL" id="QCU89129.1"/>
    </source>
</evidence>
<keyword evidence="1" id="KW-0812">Transmembrane</keyword>
<organism evidence="2 3">
    <name type="scientific">Thiomicrorhabdus sediminis</name>
    <dbReference type="NCBI Taxonomy" id="2580412"/>
    <lineage>
        <taxon>Bacteria</taxon>
        <taxon>Pseudomonadati</taxon>
        <taxon>Pseudomonadota</taxon>
        <taxon>Gammaproteobacteria</taxon>
        <taxon>Thiotrichales</taxon>
        <taxon>Piscirickettsiaceae</taxon>
        <taxon>Thiomicrorhabdus</taxon>
    </lineage>
</organism>
<dbReference type="Proteomes" id="UP000304864">
    <property type="component" value="Chromosome"/>
</dbReference>
<dbReference type="KEGG" id="thig:FE785_00050"/>
<dbReference type="RefSeq" id="WP_138563184.1">
    <property type="nucleotide sequence ID" value="NZ_CP040602.1"/>
</dbReference>
<name>A0A4P9K2T3_9GAMM</name>
<feature type="transmembrane region" description="Helical" evidence="1">
    <location>
        <begin position="438"/>
        <end position="455"/>
    </location>
</feature>
<protein>
    <submittedName>
        <fullName evidence="2">TIGR00341 family protein</fullName>
    </submittedName>
</protein>
<dbReference type="PANTHER" id="PTHR20992:SF9">
    <property type="entry name" value="AT15442P-RELATED"/>
    <property type="match status" value="1"/>
</dbReference>
<feature type="transmembrane region" description="Helical" evidence="1">
    <location>
        <begin position="403"/>
        <end position="426"/>
    </location>
</feature>
<evidence type="ECO:0000256" key="1">
    <source>
        <dbReference type="SAM" id="Phobius"/>
    </source>
</evidence>
<dbReference type="InterPro" id="IPR016064">
    <property type="entry name" value="NAD/diacylglycerol_kinase_sf"/>
</dbReference>
<dbReference type="SUPFAM" id="SSF111331">
    <property type="entry name" value="NAD kinase/diacylglycerol kinase-like"/>
    <property type="match status" value="1"/>
</dbReference>
<sequence>MSEFTVIYSRAEETEFKAQVEPAMAEISCDFLAFENDIKALPEGAKVIFWGSDDLLRIIIPQLQQAQCSIGFLPHPKLVRVSQNFYIPSAMDKALQNILDSADEHEKTDLMYFNDQLVQGSVKIGQVETMKASASAVEGFWSKLWYLLTLIFSLSHSRLCPYTLTTSNQTEIKTAALGMTVVYRLAGSTFTKDALGSRSYDESSLNVVVLAPRSILELVTFLLKRVFVQQSFDSSLPTYLGHIKSQSITIESSSGFACLVDGEESMHDKVTISVAENALRVMSANLPEKSTNEEQKESIRTQYLPRGQAVNELTNKSLPWIYHTDIEEVKETFVTLKDNSQASQSYWVLMVLSSLLATVGLFANSAPVIIGAMVLAPLMAPIISLSMGVLRQNAELSLASAKTLVLGILLALVFATLLTLVTPLHMINSEISARLTPTILDLAVAIIAGTAAAYAHSRSEVMRSLAGVAIAVALVPPLAVSGIGIGWMDWQVFSSAFLLFITNLFGITLAAAMTFLFMGFSPFVLARKGVLISLLVVSLVSIPLYVAFQKMVVKESIVAQLDGMSVGDIQIKDVQVRSENPLYISVKLLSQQPLNKMEIDSVKKAMEAKVGKSIVLEATEAVLLD</sequence>
<dbReference type="AlphaFoldDB" id="A0A4P9K2T3"/>
<gene>
    <name evidence="2" type="ORF">FE785_00050</name>
</gene>
<dbReference type="OrthoDB" id="9790659at2"/>
<accession>A0A4P9K2T3</accession>
<feature type="transmembrane region" description="Helical" evidence="1">
    <location>
        <begin position="529"/>
        <end position="548"/>
    </location>
</feature>